<name>A0ABS0J585_9BACT</name>
<feature type="transmembrane region" description="Helical" evidence="1">
    <location>
        <begin position="17"/>
        <end position="36"/>
    </location>
</feature>
<evidence type="ECO:0000313" key="2">
    <source>
        <dbReference type="EMBL" id="MBG3877605.1"/>
    </source>
</evidence>
<proteinExistence type="predicted"/>
<keyword evidence="3" id="KW-1185">Reference proteome</keyword>
<evidence type="ECO:0000313" key="3">
    <source>
        <dbReference type="Proteomes" id="UP001194469"/>
    </source>
</evidence>
<organism evidence="2 3">
    <name type="scientific">Nitratidesulfovibrio oxamicus</name>
    <dbReference type="NCBI Taxonomy" id="32016"/>
    <lineage>
        <taxon>Bacteria</taxon>
        <taxon>Pseudomonadati</taxon>
        <taxon>Thermodesulfobacteriota</taxon>
        <taxon>Desulfovibrionia</taxon>
        <taxon>Desulfovibrionales</taxon>
        <taxon>Desulfovibrionaceae</taxon>
        <taxon>Nitratidesulfovibrio</taxon>
    </lineage>
</organism>
<comment type="caution">
    <text evidence="2">The sequence shown here is derived from an EMBL/GenBank/DDBJ whole genome shotgun (WGS) entry which is preliminary data.</text>
</comment>
<dbReference type="Proteomes" id="UP001194469">
    <property type="component" value="Unassembled WGS sequence"/>
</dbReference>
<keyword evidence="1" id="KW-0472">Membrane</keyword>
<accession>A0ABS0J585</accession>
<gene>
    <name evidence="2" type="ORF">FVW20_11415</name>
</gene>
<keyword evidence="1" id="KW-1133">Transmembrane helix</keyword>
<reference evidence="2 3" key="1">
    <citation type="submission" date="2019-08" db="EMBL/GenBank/DDBJ databases">
        <authorList>
            <person name="Luo N."/>
        </authorList>
    </citation>
    <scope>NUCLEOTIDE SEQUENCE [LARGE SCALE GENOMIC DNA]</scope>
    <source>
        <strain evidence="2 3">NCIMB 9442</strain>
    </source>
</reference>
<dbReference type="EMBL" id="VRYY01000332">
    <property type="protein sequence ID" value="MBG3877605.1"/>
    <property type="molecule type" value="Genomic_DNA"/>
</dbReference>
<sequence>MNGLGAFLERQRELRGAWLKALYGALAALVLLNLFVGPHEPHFGLDAYPGFWALFGLVVGVLMVVIMKRMVQPVIVRREDHYGDV</sequence>
<evidence type="ECO:0000256" key="1">
    <source>
        <dbReference type="SAM" id="Phobius"/>
    </source>
</evidence>
<dbReference type="RefSeq" id="WP_007524336.1">
    <property type="nucleotide sequence ID" value="NZ_VRYY01000332.1"/>
</dbReference>
<feature type="transmembrane region" description="Helical" evidence="1">
    <location>
        <begin position="48"/>
        <end position="67"/>
    </location>
</feature>
<protein>
    <submittedName>
        <fullName evidence="2">Uncharacterized protein</fullName>
    </submittedName>
</protein>
<keyword evidence="1" id="KW-0812">Transmembrane</keyword>